<dbReference type="InterPro" id="IPR017520">
    <property type="entry name" value="CHP03086"/>
</dbReference>
<feature type="domain" description="Mycothiol-dependent maleylpyruvate isomerase metal-binding" evidence="1">
    <location>
        <begin position="34"/>
        <end position="149"/>
    </location>
</feature>
<keyword evidence="3" id="KW-1185">Reference proteome</keyword>
<proteinExistence type="predicted"/>
<evidence type="ECO:0000313" key="2">
    <source>
        <dbReference type="EMBL" id="GAA1589756.1"/>
    </source>
</evidence>
<comment type="caution">
    <text evidence="2">The sequence shown here is derived from an EMBL/GenBank/DDBJ whole genome shotgun (WGS) entry which is preliminary data.</text>
</comment>
<accession>A0ABN2DXI7</accession>
<dbReference type="Pfam" id="PF11716">
    <property type="entry name" value="MDMPI_N"/>
    <property type="match status" value="1"/>
</dbReference>
<evidence type="ECO:0000313" key="3">
    <source>
        <dbReference type="Proteomes" id="UP001500393"/>
    </source>
</evidence>
<dbReference type="NCBIfam" id="TIGR03086">
    <property type="entry name" value="TIGR03086 family metal-binding protein"/>
    <property type="match status" value="1"/>
</dbReference>
<dbReference type="Gene3D" id="1.20.120.450">
    <property type="entry name" value="dinb family like domain"/>
    <property type="match status" value="1"/>
</dbReference>
<dbReference type="EMBL" id="BAAAOS010000033">
    <property type="protein sequence ID" value="GAA1589756.1"/>
    <property type="molecule type" value="Genomic_DNA"/>
</dbReference>
<reference evidence="2 3" key="1">
    <citation type="journal article" date="2019" name="Int. J. Syst. Evol. Microbiol.">
        <title>The Global Catalogue of Microorganisms (GCM) 10K type strain sequencing project: providing services to taxonomists for standard genome sequencing and annotation.</title>
        <authorList>
            <consortium name="The Broad Institute Genomics Platform"/>
            <consortium name="The Broad Institute Genome Sequencing Center for Infectious Disease"/>
            <person name="Wu L."/>
            <person name="Ma J."/>
        </authorList>
    </citation>
    <scope>NUCLEOTIDE SEQUENCE [LARGE SCALE GENOMIC DNA]</scope>
    <source>
        <strain evidence="2 3">JCM 14969</strain>
    </source>
</reference>
<name>A0ABN2DXI7_9ACTN</name>
<evidence type="ECO:0000259" key="1">
    <source>
        <dbReference type="Pfam" id="PF11716"/>
    </source>
</evidence>
<sequence length="228" mass="24411">MAGAGLSRSAERCILGRTREVREDQMGEIAERYRRRADAFEEKVAAVRAEQWGNQSPCAEWKARDVVGHIVDMHGVMLRPVGRALDAELSVQDDPLAAFRGARAAVEAVLDDPGLAEAECDTPAGKMTVADHIDQVVSDDLVLHGWDLARATGQDETMDASDVERIWASTSAIPAEVVEQYRTPGAFGPGIEVFGPEVPVPAEAPLQDRLLGFIGRDPAQSGGKVGGA</sequence>
<gene>
    <name evidence="2" type="ORF">GCM10009789_49220</name>
</gene>
<dbReference type="NCBIfam" id="TIGR03083">
    <property type="entry name" value="maleylpyruvate isomerase family mycothiol-dependent enzyme"/>
    <property type="match status" value="1"/>
</dbReference>
<dbReference type="InterPro" id="IPR034660">
    <property type="entry name" value="DinB/YfiT-like"/>
</dbReference>
<organism evidence="2 3">
    <name type="scientific">Kribbella sancticallisti</name>
    <dbReference type="NCBI Taxonomy" id="460087"/>
    <lineage>
        <taxon>Bacteria</taxon>
        <taxon>Bacillati</taxon>
        <taxon>Actinomycetota</taxon>
        <taxon>Actinomycetes</taxon>
        <taxon>Propionibacteriales</taxon>
        <taxon>Kribbellaceae</taxon>
        <taxon>Kribbella</taxon>
    </lineage>
</organism>
<protein>
    <submittedName>
        <fullName evidence="2">Maleylpyruvate isomerase family mycothiol-dependent enzyme</fullName>
    </submittedName>
</protein>
<dbReference type="InterPro" id="IPR017517">
    <property type="entry name" value="Maleyloyr_isom"/>
</dbReference>
<keyword evidence="2" id="KW-0413">Isomerase</keyword>
<dbReference type="Proteomes" id="UP001500393">
    <property type="component" value="Unassembled WGS sequence"/>
</dbReference>
<dbReference type="GO" id="GO:0016853">
    <property type="term" value="F:isomerase activity"/>
    <property type="evidence" value="ECO:0007669"/>
    <property type="project" value="UniProtKB-KW"/>
</dbReference>
<dbReference type="InterPro" id="IPR024344">
    <property type="entry name" value="MDMPI_metal-binding"/>
</dbReference>
<dbReference type="SUPFAM" id="SSF109854">
    <property type="entry name" value="DinB/YfiT-like putative metalloenzymes"/>
    <property type="match status" value="1"/>
</dbReference>